<keyword evidence="4" id="KW-1185">Reference proteome</keyword>
<dbReference type="PANTHER" id="PTHR35793:SF2">
    <property type="entry name" value="INNER MEMBRANE PROTEIN YJIG"/>
    <property type="match status" value="1"/>
</dbReference>
<evidence type="ECO:0000256" key="1">
    <source>
        <dbReference type="SAM" id="Phobius"/>
    </source>
</evidence>
<evidence type="ECO:0000313" key="3">
    <source>
        <dbReference type="EMBL" id="MBP1926209.1"/>
    </source>
</evidence>
<protein>
    <submittedName>
        <fullName evidence="3">Spore maturation protein B</fullName>
    </submittedName>
</protein>
<dbReference type="InterPro" id="IPR011642">
    <property type="entry name" value="Gate_dom"/>
</dbReference>
<proteinExistence type="predicted"/>
<sequence length="171" mass="18256">MRLSDLILPILIGGILFYGLIKGVDIYSEFIEGAFDGAKSAVKILPYIVAIIFAINLFIQSGAEEFIVKTLTPLTSLIGFPPELLSLIIVKPLSGGGSYGVIKTLLDSYGADSYIGRCASVIMGSAETVFYTAAVYYGAVGIKNIRYTIKVGLIAHVASIVAALVVCKYMF</sequence>
<dbReference type="RefSeq" id="WP_209511935.1">
    <property type="nucleotide sequence ID" value="NZ_JAGGKS010000005.1"/>
</dbReference>
<keyword evidence="1" id="KW-0812">Transmembrane</keyword>
<evidence type="ECO:0000313" key="4">
    <source>
        <dbReference type="Proteomes" id="UP001519342"/>
    </source>
</evidence>
<accession>A0ABS4GEU7</accession>
<feature type="transmembrane region" description="Helical" evidence="1">
    <location>
        <begin position="114"/>
        <end position="139"/>
    </location>
</feature>
<dbReference type="EMBL" id="JAGGKS010000005">
    <property type="protein sequence ID" value="MBP1926209.1"/>
    <property type="molecule type" value="Genomic_DNA"/>
</dbReference>
<dbReference type="PANTHER" id="PTHR35793">
    <property type="entry name" value="INNER MEMBRANE PROTEIN YJIG"/>
    <property type="match status" value="1"/>
</dbReference>
<organism evidence="3 4">
    <name type="scientific">Sedimentibacter acidaminivorans</name>
    <dbReference type="NCBI Taxonomy" id="913099"/>
    <lineage>
        <taxon>Bacteria</taxon>
        <taxon>Bacillati</taxon>
        <taxon>Bacillota</taxon>
        <taxon>Tissierellia</taxon>
        <taxon>Sedimentibacter</taxon>
    </lineage>
</organism>
<name>A0ABS4GEU7_9FIRM</name>
<feature type="transmembrane region" description="Helical" evidence="1">
    <location>
        <begin position="145"/>
        <end position="167"/>
    </location>
</feature>
<reference evidence="3 4" key="1">
    <citation type="submission" date="2021-03" db="EMBL/GenBank/DDBJ databases">
        <title>Genomic Encyclopedia of Type Strains, Phase IV (KMG-IV): sequencing the most valuable type-strain genomes for metagenomic binning, comparative biology and taxonomic classification.</title>
        <authorList>
            <person name="Goeker M."/>
        </authorList>
    </citation>
    <scope>NUCLEOTIDE SEQUENCE [LARGE SCALE GENOMIC DNA]</scope>
    <source>
        <strain evidence="3 4">DSM 24004</strain>
    </source>
</reference>
<dbReference type="InterPro" id="IPR052549">
    <property type="entry name" value="SpmB"/>
</dbReference>
<dbReference type="Proteomes" id="UP001519342">
    <property type="component" value="Unassembled WGS sequence"/>
</dbReference>
<feature type="domain" description="Nucleoside transporter/FeoB GTPase Gate" evidence="2">
    <location>
        <begin position="42"/>
        <end position="143"/>
    </location>
</feature>
<keyword evidence="1" id="KW-1133">Transmembrane helix</keyword>
<keyword evidence="1" id="KW-0472">Membrane</keyword>
<dbReference type="Pfam" id="PF07670">
    <property type="entry name" value="Gate"/>
    <property type="match status" value="1"/>
</dbReference>
<evidence type="ECO:0000259" key="2">
    <source>
        <dbReference type="Pfam" id="PF07670"/>
    </source>
</evidence>
<feature type="transmembrane region" description="Helical" evidence="1">
    <location>
        <begin position="6"/>
        <end position="24"/>
    </location>
</feature>
<feature type="transmembrane region" description="Helical" evidence="1">
    <location>
        <begin position="44"/>
        <end position="63"/>
    </location>
</feature>
<gene>
    <name evidence="3" type="ORF">J2Z76_002073</name>
</gene>
<comment type="caution">
    <text evidence="3">The sequence shown here is derived from an EMBL/GenBank/DDBJ whole genome shotgun (WGS) entry which is preliminary data.</text>
</comment>